<sequence>MQACQSLKRQADRDKCLESAIKAVSPKPAAEAPVAPLPTAKEAAQARIAKALEASRAVQSVANSGTSFLQYQSYIPPFAIALDQFKAVAQLPEEKDAAMLLADALDAYTDAATYWQLDNRFYSYENNRIGFPDAQPAALAGTVDIVLRYKVPLQRADMFGFQKGAPLSTALSTIWEYAQDKTNAAQDAINKIGKPTEAARAQPDATPQQIAAAKRLATSENDNPWQMIVTSGFVGGTYSAPSYSAPRLSNSVAGVKVSAYGYRDGWARVSPKGQTEQWIPINQLSNVE</sequence>
<protein>
    <submittedName>
        <fullName evidence="1">Uncharacterized protein</fullName>
    </submittedName>
</protein>
<evidence type="ECO:0000313" key="1">
    <source>
        <dbReference type="EMBL" id="MFM0104058.1"/>
    </source>
</evidence>
<dbReference type="EMBL" id="JAQQDW010000017">
    <property type="protein sequence ID" value="MFM0104058.1"/>
    <property type="molecule type" value="Genomic_DNA"/>
</dbReference>
<evidence type="ECO:0000313" key="2">
    <source>
        <dbReference type="Proteomes" id="UP001629235"/>
    </source>
</evidence>
<reference evidence="1 2" key="1">
    <citation type="journal article" date="2024" name="Chem. Sci.">
        <title>Discovery of megapolipeptins by genome mining of a Burkholderiales bacteria collection.</title>
        <authorList>
            <person name="Paulo B.S."/>
            <person name="Recchia M.J.J."/>
            <person name="Lee S."/>
            <person name="Fergusson C.H."/>
            <person name="Romanowski S.B."/>
            <person name="Hernandez A."/>
            <person name="Krull N."/>
            <person name="Liu D.Y."/>
            <person name="Cavanagh H."/>
            <person name="Bos A."/>
            <person name="Gray C.A."/>
            <person name="Murphy B.T."/>
            <person name="Linington R.G."/>
            <person name="Eustaquio A.S."/>
        </authorList>
    </citation>
    <scope>NUCLEOTIDE SEQUENCE [LARGE SCALE GENOMIC DNA]</scope>
    <source>
        <strain evidence="1 2">RL18-126-BIB-B</strain>
    </source>
</reference>
<name>A0ACC7N957_9BURK</name>
<comment type="caution">
    <text evidence="1">The sequence shown here is derived from an EMBL/GenBank/DDBJ whole genome shotgun (WGS) entry which is preliminary data.</text>
</comment>
<gene>
    <name evidence="1" type="ORF">PQR01_11375</name>
</gene>
<dbReference type="Proteomes" id="UP001629235">
    <property type="component" value="Unassembled WGS sequence"/>
</dbReference>
<proteinExistence type="predicted"/>
<organism evidence="1 2">
    <name type="scientific">Paraburkholderia rhynchosiae</name>
    <dbReference type="NCBI Taxonomy" id="487049"/>
    <lineage>
        <taxon>Bacteria</taxon>
        <taxon>Pseudomonadati</taxon>
        <taxon>Pseudomonadota</taxon>
        <taxon>Betaproteobacteria</taxon>
        <taxon>Burkholderiales</taxon>
        <taxon>Burkholderiaceae</taxon>
        <taxon>Paraburkholderia</taxon>
    </lineage>
</organism>
<keyword evidence="2" id="KW-1185">Reference proteome</keyword>
<accession>A0ACC7N957</accession>